<gene>
    <name evidence="2" type="ORF">EHS24_009268</name>
</gene>
<dbReference type="GeneID" id="39593811"/>
<dbReference type="RefSeq" id="XP_028474726.1">
    <property type="nucleotide sequence ID" value="XM_028624558.1"/>
</dbReference>
<proteinExistence type="predicted"/>
<sequence>MASLCVSHRRPWASASTLCIAPPTIPHPSLPTVGPTTQLRPFLPATEIILVRRMWLNNLLFAFAVLFVVVNCIDPEILAEPIKHILNVIAVQGTLCYLVCCVVPHFDGSPGGLDCDLTTTRVNGTAQGDYAATLYSLPQTEELDELTDRLRAAEVALQETPVVTAFRERYEAMVAFDNYRRQEILSKELHHAHSTATLQKNQLFAAFTSGSTDQMNPDEVLADYEALENNEQDLARLLHQWEQSGPKSLQDMAAAELEEAYQLMDKLDTTDFESPKAEAEAKHGFEQHLENATQWAFLLHDDPREPMRQEAGNILVNHGVTEAVDYLTARGM</sequence>
<evidence type="ECO:0000313" key="2">
    <source>
        <dbReference type="EMBL" id="RSH79617.1"/>
    </source>
</evidence>
<keyword evidence="1" id="KW-1133">Transmembrane helix</keyword>
<name>A0A427XLL8_9TREE</name>
<keyword evidence="1" id="KW-0472">Membrane</keyword>
<keyword evidence="1" id="KW-0812">Transmembrane</keyword>
<dbReference type="AlphaFoldDB" id="A0A427XLL8"/>
<organism evidence="2 3">
    <name type="scientific">Apiotrichum porosum</name>
    <dbReference type="NCBI Taxonomy" id="105984"/>
    <lineage>
        <taxon>Eukaryota</taxon>
        <taxon>Fungi</taxon>
        <taxon>Dikarya</taxon>
        <taxon>Basidiomycota</taxon>
        <taxon>Agaricomycotina</taxon>
        <taxon>Tremellomycetes</taxon>
        <taxon>Trichosporonales</taxon>
        <taxon>Trichosporonaceae</taxon>
        <taxon>Apiotrichum</taxon>
    </lineage>
</organism>
<evidence type="ECO:0000256" key="1">
    <source>
        <dbReference type="SAM" id="Phobius"/>
    </source>
</evidence>
<comment type="caution">
    <text evidence="2">The sequence shown here is derived from an EMBL/GenBank/DDBJ whole genome shotgun (WGS) entry which is preliminary data.</text>
</comment>
<reference evidence="2 3" key="1">
    <citation type="submission" date="2018-11" db="EMBL/GenBank/DDBJ databases">
        <title>Genome sequence of Apiotrichum porosum DSM 27194.</title>
        <authorList>
            <person name="Aliyu H."/>
            <person name="Gorte O."/>
            <person name="Ochsenreither K."/>
        </authorList>
    </citation>
    <scope>NUCLEOTIDE SEQUENCE [LARGE SCALE GENOMIC DNA]</scope>
    <source>
        <strain evidence="2 3">DSM 27194</strain>
    </source>
</reference>
<dbReference type="EMBL" id="RSCE01000009">
    <property type="protein sequence ID" value="RSH79617.1"/>
    <property type="molecule type" value="Genomic_DNA"/>
</dbReference>
<feature type="transmembrane region" description="Helical" evidence="1">
    <location>
        <begin position="54"/>
        <end position="73"/>
    </location>
</feature>
<keyword evidence="3" id="KW-1185">Reference proteome</keyword>
<dbReference type="Proteomes" id="UP000279236">
    <property type="component" value="Unassembled WGS sequence"/>
</dbReference>
<accession>A0A427XLL8</accession>
<evidence type="ECO:0000313" key="3">
    <source>
        <dbReference type="Proteomes" id="UP000279236"/>
    </source>
</evidence>
<protein>
    <submittedName>
        <fullName evidence="2">Uncharacterized protein</fullName>
    </submittedName>
</protein>